<proteinExistence type="predicted"/>
<reference evidence="2" key="2">
    <citation type="submission" date="2021-04" db="EMBL/GenBank/DDBJ databases">
        <title>Taxonomy of Flavobacteriaceae bacterium ZY171143.</title>
        <authorList>
            <person name="Li F."/>
        </authorList>
    </citation>
    <scope>NUCLEOTIDE SEQUENCE [LARGE SCALE GENOMIC DNA]</scope>
    <source>
        <strain evidence="2">ZY171143</strain>
    </source>
</reference>
<name>A0ABX7XE65_9FLAO</name>
<dbReference type="RefSeq" id="WP_230476834.1">
    <property type="nucleotide sequence ID" value="NZ_CP072842.1"/>
</dbReference>
<evidence type="ECO:0000313" key="2">
    <source>
        <dbReference type="Proteomes" id="UP000672011"/>
    </source>
</evidence>
<dbReference type="Pfam" id="PF11013">
    <property type="entry name" value="DUF2851"/>
    <property type="match status" value="1"/>
</dbReference>
<dbReference type="EMBL" id="CP072842">
    <property type="protein sequence ID" value="QTV06193.1"/>
    <property type="molecule type" value="Genomic_DNA"/>
</dbReference>
<accession>A0ABX7XE65</accession>
<organism evidence="1 2">
    <name type="scientific">Faecalibacter bovis</name>
    <dbReference type="NCBI Taxonomy" id="2898187"/>
    <lineage>
        <taxon>Bacteria</taxon>
        <taxon>Pseudomonadati</taxon>
        <taxon>Bacteroidota</taxon>
        <taxon>Flavobacteriia</taxon>
        <taxon>Flavobacteriales</taxon>
        <taxon>Weeksellaceae</taxon>
        <taxon>Faecalibacter</taxon>
    </lineage>
</organism>
<evidence type="ECO:0000313" key="1">
    <source>
        <dbReference type="EMBL" id="QTV06193.1"/>
    </source>
</evidence>
<dbReference type="InterPro" id="IPR021272">
    <property type="entry name" value="DUF2851"/>
</dbReference>
<sequence length="423" mass="49786">MKEAFLHHIWQMKCIEMKDLCTFHGNPIEIINFGKINHDAGPDFYNAEIVIGKQLWVGCVEMHINSSDWDFHHHSNDKNYQNVILHVVWNHDKEIEKLRQSNVETLVLQDFVSKEIIYNYQQILSNQSYSIPCKGLLKKIDWNKISFWFDRLLIDRLEEKSITILNLFKQSNNNWEEVSFKLFASNFGLRVNKETFEIWANSFPFAVLQKNQNKPLSLEALFFGQAGFLEDELDDYTKDLKKEYLFLQRKYDLSPLNKFIFKFSSMRPYGFPTIRLAQLSAIYTSEKSLFSKIISFTNLKEIEQFFQNFDLNSYWKSHYVFGKESKESSKKLSIDKIHNLIINTIIPLKFAYDLTIDKLDSDYFLDILNDLKVENNNIIDAYIASGFKINSAKDSQSIIHLKKRYCDEKKCLNCAIGTEVLKP</sequence>
<gene>
    <name evidence="1" type="ORF">J9309_02315</name>
</gene>
<keyword evidence="2" id="KW-1185">Reference proteome</keyword>
<protein>
    <submittedName>
        <fullName evidence="1">DUF2851 family protein</fullName>
    </submittedName>
</protein>
<reference evidence="1 2" key="1">
    <citation type="journal article" date="2021" name="Int. J. Syst. Evol. Microbiol.">
        <title>Faecalibacter bovis sp. nov., isolated from cow faeces.</title>
        <authorList>
            <person name="Li F."/>
            <person name="Zhao W."/>
            <person name="Hong Q."/>
            <person name="Shao Q."/>
            <person name="Song J."/>
            <person name="Yang S."/>
        </authorList>
    </citation>
    <scope>NUCLEOTIDE SEQUENCE [LARGE SCALE GENOMIC DNA]</scope>
    <source>
        <strain evidence="1 2">ZY171143</strain>
    </source>
</reference>
<dbReference type="Proteomes" id="UP000672011">
    <property type="component" value="Chromosome"/>
</dbReference>